<name>A0A6A9QLK2_SULME</name>
<evidence type="ECO:0000313" key="3">
    <source>
        <dbReference type="Proteomes" id="UP000470772"/>
    </source>
</evidence>
<dbReference type="GO" id="GO:0033178">
    <property type="term" value="C:proton-transporting two-sector ATPase complex, catalytic domain"/>
    <property type="evidence" value="ECO:0007669"/>
    <property type="project" value="InterPro"/>
</dbReference>
<accession>A0A6A9QLK2</accession>
<dbReference type="GO" id="GO:0015986">
    <property type="term" value="P:proton motive force-driven ATP synthesis"/>
    <property type="evidence" value="ECO:0007669"/>
    <property type="project" value="InterPro"/>
</dbReference>
<keyword evidence="3" id="KW-1185">Reference proteome</keyword>
<gene>
    <name evidence="2" type="ORF">GC250_01230</name>
</gene>
<dbReference type="Pfam" id="PF08112">
    <property type="entry name" value="ATP-synt_E_2"/>
    <property type="match status" value="1"/>
</dbReference>
<feature type="coiled-coil region" evidence="1">
    <location>
        <begin position="1"/>
        <end position="43"/>
    </location>
</feature>
<dbReference type="Proteomes" id="UP000470772">
    <property type="component" value="Unassembled WGS sequence"/>
</dbReference>
<evidence type="ECO:0000313" key="2">
    <source>
        <dbReference type="EMBL" id="MUN28115.1"/>
    </source>
</evidence>
<dbReference type="GO" id="GO:0042626">
    <property type="term" value="F:ATPase-coupled transmembrane transporter activity"/>
    <property type="evidence" value="ECO:0007669"/>
    <property type="project" value="InterPro"/>
</dbReference>
<dbReference type="EMBL" id="WGGD01000005">
    <property type="protein sequence ID" value="MUN28115.1"/>
    <property type="molecule type" value="Genomic_DNA"/>
</dbReference>
<proteinExistence type="predicted"/>
<protein>
    <submittedName>
        <fullName evidence="2">ATPase</fullName>
    </submittedName>
</protein>
<comment type="caution">
    <text evidence="2">The sequence shown here is derived from an EMBL/GenBank/DDBJ whole genome shotgun (WGS) entry which is preliminary data.</text>
</comment>
<reference evidence="2 3" key="1">
    <citation type="submission" date="2019-10" db="EMBL/GenBank/DDBJ databases">
        <title>Sequencing and Assembly of Multiple Reported Metal-Biooxidizing Members of the Extremely Thermoacidophilic Archaeal Family Sulfolobaceae.</title>
        <authorList>
            <person name="Counts J.A."/>
            <person name="Kelly R.M."/>
        </authorList>
    </citation>
    <scope>NUCLEOTIDE SEQUENCE [LARGE SCALE GENOMIC DNA]</scope>
    <source>
        <strain evidence="2 3">DSM 6482</strain>
    </source>
</reference>
<organism evidence="2 3">
    <name type="scientific">Sulfuracidifex metallicus DSM 6482 = JCM 9184</name>
    <dbReference type="NCBI Taxonomy" id="523847"/>
    <lineage>
        <taxon>Archaea</taxon>
        <taxon>Thermoproteota</taxon>
        <taxon>Thermoprotei</taxon>
        <taxon>Sulfolobales</taxon>
        <taxon>Sulfolobaceae</taxon>
        <taxon>Sulfuracidifex</taxon>
    </lineage>
</organism>
<keyword evidence="1" id="KW-0175">Coiled coil</keyword>
<dbReference type="AlphaFoldDB" id="A0A6A9QLK2"/>
<evidence type="ECO:0000256" key="1">
    <source>
        <dbReference type="SAM" id="Coils"/>
    </source>
</evidence>
<dbReference type="InterPro" id="IPR012508">
    <property type="entry name" value="ATPase_A1-cplx_e-su"/>
</dbReference>
<dbReference type="RefSeq" id="WP_156016114.1">
    <property type="nucleotide sequence ID" value="NZ_WGGD01000005.1"/>
</dbReference>
<sequence>MQEYENLKKSLSLSLEQKKNEILQNLTKQYDEISSKRKAQLEELGRKVLKELS</sequence>